<dbReference type="Gene3D" id="3.30.70.100">
    <property type="match status" value="1"/>
</dbReference>
<reference evidence="2" key="1">
    <citation type="submission" date="2020-01" db="EMBL/GenBank/DDBJ databases">
        <authorList>
            <consortium name="DOE Joint Genome Institute"/>
            <person name="Haridas S."/>
            <person name="Albert R."/>
            <person name="Binder M."/>
            <person name="Bloem J."/>
            <person name="Labutti K."/>
            <person name="Salamov A."/>
            <person name="Andreopoulos B."/>
            <person name="Baker S.E."/>
            <person name="Barry K."/>
            <person name="Bills G."/>
            <person name="Bluhm B.H."/>
            <person name="Cannon C."/>
            <person name="Castanera R."/>
            <person name="Culley D.E."/>
            <person name="Daum C."/>
            <person name="Ezra D."/>
            <person name="Gonzalez J.B."/>
            <person name="Henrissat B."/>
            <person name="Kuo A."/>
            <person name="Liang C."/>
            <person name="Lipzen A."/>
            <person name="Lutzoni F."/>
            <person name="Magnuson J."/>
            <person name="Mondo S."/>
            <person name="Nolan M."/>
            <person name="Ohm R."/>
            <person name="Pangilinan J."/>
            <person name="Park H.-J."/>
            <person name="Ramirez L."/>
            <person name="Alfaro M."/>
            <person name="Sun H."/>
            <person name="Tritt A."/>
            <person name="Yoshinaga Y."/>
            <person name="Zwiers L.-H."/>
            <person name="Turgeon B.G."/>
            <person name="Goodwin S.B."/>
            <person name="Spatafora J.W."/>
            <person name="Crous P.W."/>
            <person name="Grigoriev I.V."/>
        </authorList>
    </citation>
    <scope>NUCLEOTIDE SEQUENCE</scope>
    <source>
        <strain evidence="2">CBS 394.84</strain>
    </source>
</reference>
<dbReference type="OrthoDB" id="4520428at2759"/>
<proteinExistence type="predicted"/>
<dbReference type="InterPro" id="IPR011008">
    <property type="entry name" value="Dimeric_a/b-barrel"/>
</dbReference>
<evidence type="ECO:0000259" key="1">
    <source>
        <dbReference type="PROSITE" id="PS51725"/>
    </source>
</evidence>
<dbReference type="RefSeq" id="XP_040791787.1">
    <property type="nucleotide sequence ID" value="XM_040937746.1"/>
</dbReference>
<accession>A0A9P4GPJ7</accession>
<dbReference type="InterPro" id="IPR007138">
    <property type="entry name" value="ABM_dom"/>
</dbReference>
<gene>
    <name evidence="2" type="ORF">K460DRAFT_415630</name>
</gene>
<organism evidence="2 3">
    <name type="scientific">Cucurbitaria berberidis CBS 394.84</name>
    <dbReference type="NCBI Taxonomy" id="1168544"/>
    <lineage>
        <taxon>Eukaryota</taxon>
        <taxon>Fungi</taxon>
        <taxon>Dikarya</taxon>
        <taxon>Ascomycota</taxon>
        <taxon>Pezizomycotina</taxon>
        <taxon>Dothideomycetes</taxon>
        <taxon>Pleosporomycetidae</taxon>
        <taxon>Pleosporales</taxon>
        <taxon>Pleosporineae</taxon>
        <taxon>Cucurbitariaceae</taxon>
        <taxon>Cucurbitaria</taxon>
    </lineage>
</organism>
<dbReference type="AlphaFoldDB" id="A0A9P4GPJ7"/>
<evidence type="ECO:0000313" key="2">
    <source>
        <dbReference type="EMBL" id="KAF1849224.1"/>
    </source>
</evidence>
<comment type="caution">
    <text evidence="2">The sequence shown here is derived from an EMBL/GenBank/DDBJ whole genome shotgun (WGS) entry which is preliminary data.</text>
</comment>
<keyword evidence="3" id="KW-1185">Reference proteome</keyword>
<sequence>MKGLLTTARIVCKSPEARKTVIDAFRKIIAYTAPNEPEVLQYVCAVPLEDKTETEIYMIEEYTSQAASDAHLATQPVQDLITLFTTSDVLAQAPEVHNGSVAVRRSSGLPVSSSSNPAIALANVGYKAGNVVEEWGNVARTAIGGVKGFNLFMVVEDKDASSVRAVYVLDSWGAYKEFEQGSGVNKTGVAELVKIKAVDGFIGREDRSKL</sequence>
<evidence type="ECO:0000313" key="3">
    <source>
        <dbReference type="Proteomes" id="UP000800039"/>
    </source>
</evidence>
<dbReference type="GeneID" id="63854996"/>
<dbReference type="PANTHER" id="PTHR40624:SF1">
    <property type="entry name" value="BIOSYNTHESIS MONOOXYGENASE, PUTATIVE (AFU_ORTHOLOGUE AFUA_1G12025)-RELATED"/>
    <property type="match status" value="1"/>
</dbReference>
<protein>
    <recommendedName>
        <fullName evidence="1">ABM domain-containing protein</fullName>
    </recommendedName>
</protein>
<dbReference type="SUPFAM" id="SSF54909">
    <property type="entry name" value="Dimeric alpha+beta barrel"/>
    <property type="match status" value="1"/>
</dbReference>
<feature type="domain" description="ABM" evidence="1">
    <location>
        <begin position="4"/>
        <end position="98"/>
    </location>
</feature>
<name>A0A9P4GPJ7_9PLEO</name>
<dbReference type="Pfam" id="PF03992">
    <property type="entry name" value="ABM"/>
    <property type="match status" value="1"/>
</dbReference>
<dbReference type="PANTHER" id="PTHR40624">
    <property type="entry name" value="BIOSYNTHESIS MONOOXYGENASE, PUTATIVE (AFU_ORTHOLOGUE AFUA_1G12025)-RELATED"/>
    <property type="match status" value="1"/>
</dbReference>
<dbReference type="PROSITE" id="PS51725">
    <property type="entry name" value="ABM"/>
    <property type="match status" value="1"/>
</dbReference>
<dbReference type="EMBL" id="ML976615">
    <property type="protein sequence ID" value="KAF1849224.1"/>
    <property type="molecule type" value="Genomic_DNA"/>
</dbReference>
<dbReference type="Proteomes" id="UP000800039">
    <property type="component" value="Unassembled WGS sequence"/>
</dbReference>